<organism evidence="6 8">
    <name type="scientific">Merluccius polli</name>
    <name type="common">Benguela hake</name>
    <name type="synonym">Merluccius cadenati</name>
    <dbReference type="NCBI Taxonomy" id="89951"/>
    <lineage>
        <taxon>Eukaryota</taxon>
        <taxon>Metazoa</taxon>
        <taxon>Chordata</taxon>
        <taxon>Craniata</taxon>
        <taxon>Vertebrata</taxon>
        <taxon>Euteleostomi</taxon>
        <taxon>Actinopterygii</taxon>
        <taxon>Neopterygii</taxon>
        <taxon>Teleostei</taxon>
        <taxon>Neoteleostei</taxon>
        <taxon>Acanthomorphata</taxon>
        <taxon>Zeiogadaria</taxon>
        <taxon>Gadariae</taxon>
        <taxon>Gadiformes</taxon>
        <taxon>Gadoidei</taxon>
        <taxon>Merlucciidae</taxon>
        <taxon>Merluccius</taxon>
    </lineage>
</organism>
<dbReference type="GO" id="GO:0071222">
    <property type="term" value="P:cellular response to lipopolysaccharide"/>
    <property type="evidence" value="ECO:0007669"/>
    <property type="project" value="TreeGrafter"/>
</dbReference>
<evidence type="ECO:0000256" key="4">
    <source>
        <dbReference type="SAM" id="MobiDB-lite"/>
    </source>
</evidence>
<dbReference type="EMBL" id="JAOPHQ010001433">
    <property type="protein sequence ID" value="KAK0150854.1"/>
    <property type="molecule type" value="Genomic_DNA"/>
</dbReference>
<evidence type="ECO:0000313" key="8">
    <source>
        <dbReference type="Proteomes" id="UP001174136"/>
    </source>
</evidence>
<feature type="domain" description="Carbohydrate kinase FGGY N-terminal" evidence="5">
    <location>
        <begin position="11"/>
        <end position="116"/>
    </location>
</feature>
<gene>
    <name evidence="6" type="primary">Shpk_0</name>
    <name evidence="7" type="synonym">Shpk_2</name>
    <name evidence="7" type="ORF">N1851_008053</name>
    <name evidence="6" type="ORF">N1851_014492</name>
</gene>
<protein>
    <submittedName>
        <fullName evidence="6">Sedoheptulokinase</fullName>
    </submittedName>
</protein>
<reference evidence="6" key="1">
    <citation type="journal article" date="2023" name="Front. Mar. Sci.">
        <title>A new Merluccius polli reference genome to investigate the effects of global change in West African waters.</title>
        <authorList>
            <person name="Mateo J.L."/>
            <person name="Blanco-Fernandez C."/>
            <person name="Garcia-Vazquez E."/>
            <person name="Machado-Schiaffino G."/>
        </authorList>
    </citation>
    <scope>NUCLEOTIDE SEQUENCE</scope>
    <source>
        <strain evidence="6">C29</strain>
        <tissue evidence="6">Fin</tissue>
    </source>
</reference>
<evidence type="ECO:0000259" key="5">
    <source>
        <dbReference type="Pfam" id="PF00370"/>
    </source>
</evidence>
<dbReference type="PANTHER" id="PTHR10196">
    <property type="entry name" value="SUGAR KINASE"/>
    <property type="match status" value="1"/>
</dbReference>
<comment type="similarity">
    <text evidence="1">Belongs to the FGGY kinase family.</text>
</comment>
<dbReference type="InterPro" id="IPR018484">
    <property type="entry name" value="FGGY_N"/>
</dbReference>
<feature type="region of interest" description="Disordered" evidence="4">
    <location>
        <begin position="338"/>
        <end position="359"/>
    </location>
</feature>
<evidence type="ECO:0000313" key="7">
    <source>
        <dbReference type="EMBL" id="KAK0150854.1"/>
    </source>
</evidence>
<sequence>MDKDVVGAGEYVLGVDIGTTSVKAVRWSGGGSRSISHAALAHCCGRRRSHSGLQTTNRRLAQLYQLLTDASPSCQRRLVHVSSIGVSGQMHGVVLWKPKTGKEMLLCIWAVIGRTETLRGQGHQSVGHLAGWPLQQSLPVLASHTELTPGRGPGFGCATIFWPEFLSDFSVAGTIQDYVVCMLCGLDRCVMTPHNAASWGFFNTTTSQWNTEMGCHGGPPMLCLLRMTARRMQVSDLLLPSAQHKHLGQLTYAMPGDFRPPDAPVSGSPVSYFPFFDESYLAVAASLNGQRPGHFCRNAQFMDERLGVCFLSWDLFYPIQNVPCVPSSSFLCRCGAQRPGGEPRPAGRETPPTAPGRRGQHLCRQPLLGHVIRALCRGILDNLTSMMPWCSAGGGGEGVVGQRQRSLCNAVLREEAEGLHCPWEYGKTADSAVGVAMVVCDRL</sequence>
<dbReference type="PANTHER" id="PTHR10196:SF67">
    <property type="entry name" value="SEDOHEPTULOKINASE"/>
    <property type="match status" value="1"/>
</dbReference>
<keyword evidence="2" id="KW-0808">Transferase</keyword>
<dbReference type="Proteomes" id="UP001174136">
    <property type="component" value="Unassembled WGS sequence"/>
</dbReference>
<evidence type="ECO:0000256" key="2">
    <source>
        <dbReference type="ARBA" id="ARBA00022679"/>
    </source>
</evidence>
<evidence type="ECO:0000256" key="3">
    <source>
        <dbReference type="ARBA" id="ARBA00022777"/>
    </source>
</evidence>
<dbReference type="AlphaFoldDB" id="A0AA47P2Q0"/>
<dbReference type="GO" id="GO:0050277">
    <property type="term" value="F:sedoheptulokinase activity"/>
    <property type="evidence" value="ECO:0007669"/>
    <property type="project" value="TreeGrafter"/>
</dbReference>
<dbReference type="GO" id="GO:0006071">
    <property type="term" value="P:glycerol metabolic process"/>
    <property type="evidence" value="ECO:0007669"/>
    <property type="project" value="TreeGrafter"/>
</dbReference>
<dbReference type="Gene3D" id="3.30.420.40">
    <property type="match status" value="1"/>
</dbReference>
<evidence type="ECO:0000313" key="6">
    <source>
        <dbReference type="EMBL" id="KAK0146210.1"/>
    </source>
</evidence>
<dbReference type="SUPFAM" id="SSF53067">
    <property type="entry name" value="Actin-like ATPase domain"/>
    <property type="match status" value="1"/>
</dbReference>
<name>A0AA47P2Q0_MERPO</name>
<dbReference type="Pfam" id="PF00370">
    <property type="entry name" value="FGGY_N"/>
    <property type="match status" value="1"/>
</dbReference>
<keyword evidence="8" id="KW-1185">Reference proteome</keyword>
<evidence type="ECO:0000256" key="1">
    <source>
        <dbReference type="ARBA" id="ARBA00009156"/>
    </source>
</evidence>
<dbReference type="InterPro" id="IPR043129">
    <property type="entry name" value="ATPase_NBD"/>
</dbReference>
<dbReference type="EMBL" id="JAOPHQ010002606">
    <property type="protein sequence ID" value="KAK0146210.1"/>
    <property type="molecule type" value="Genomic_DNA"/>
</dbReference>
<accession>A0AA47P2Q0</accession>
<comment type="caution">
    <text evidence="6">The sequence shown here is derived from an EMBL/GenBank/DDBJ whole genome shotgun (WGS) entry which is preliminary data.</text>
</comment>
<dbReference type="GO" id="GO:0005829">
    <property type="term" value="C:cytosol"/>
    <property type="evidence" value="ECO:0007669"/>
    <property type="project" value="TreeGrafter"/>
</dbReference>
<proteinExistence type="inferred from homology"/>
<keyword evidence="3" id="KW-0418">Kinase</keyword>